<keyword evidence="12" id="KW-0472">Membrane</keyword>
<evidence type="ECO:0000256" key="6">
    <source>
        <dbReference type="ARBA" id="ARBA00022528"/>
    </source>
</evidence>
<protein>
    <submittedName>
        <fullName evidence="15">Outer envelope pore protein 21B, chloroplastic isoform X1</fullName>
    </submittedName>
</protein>
<evidence type="ECO:0000313" key="14">
    <source>
        <dbReference type="Proteomes" id="UP000504607"/>
    </source>
</evidence>
<dbReference type="GO" id="GO:0034426">
    <property type="term" value="C:etioplast membrane"/>
    <property type="evidence" value="ECO:0007669"/>
    <property type="project" value="UniProtKB-SubCell"/>
</dbReference>
<dbReference type="AlphaFoldDB" id="A0A6I9SB22"/>
<dbReference type="PANTHER" id="PTHR35993:SF1">
    <property type="entry name" value="OUTER ENVELOPE PORE PROTEIN 21B, CHLOROPLASTIC"/>
    <property type="match status" value="1"/>
</dbReference>
<evidence type="ECO:0000256" key="10">
    <source>
        <dbReference type="ARBA" id="ARBA00023065"/>
    </source>
</evidence>
<dbReference type="GeneID" id="105058881"/>
<dbReference type="GO" id="GO:0044070">
    <property type="term" value="P:regulation of monoatomic anion transport"/>
    <property type="evidence" value="ECO:0007669"/>
    <property type="project" value="InterPro"/>
</dbReference>
<dbReference type="OrthoDB" id="503907at2759"/>
<evidence type="ECO:0000256" key="5">
    <source>
        <dbReference type="ARBA" id="ARBA00022452"/>
    </source>
</evidence>
<evidence type="ECO:0000256" key="7">
    <source>
        <dbReference type="ARBA" id="ARBA00022640"/>
    </source>
</evidence>
<evidence type="ECO:0000256" key="13">
    <source>
        <dbReference type="ARBA" id="ARBA00024941"/>
    </source>
</evidence>
<gene>
    <name evidence="15" type="primary">LOC105058881</name>
</gene>
<keyword evidence="11" id="KW-0626">Porin</keyword>
<evidence type="ECO:0000256" key="12">
    <source>
        <dbReference type="ARBA" id="ARBA00023136"/>
    </source>
</evidence>
<dbReference type="PANTHER" id="PTHR35993">
    <property type="entry name" value="OUTER ENVELOPE PORE PROTEIN 21B, CHLOROPLASTIC"/>
    <property type="match status" value="1"/>
</dbReference>
<dbReference type="KEGG" id="egu:105058881"/>
<dbReference type="FunCoup" id="A0A6I9SB22">
    <property type="interactions" value="1768"/>
</dbReference>
<evidence type="ECO:0000256" key="4">
    <source>
        <dbReference type="ARBA" id="ARBA00022448"/>
    </source>
</evidence>
<dbReference type="Proteomes" id="UP000504607">
    <property type="component" value="Chromosome 16"/>
</dbReference>
<keyword evidence="10" id="KW-0406">Ion transport</keyword>
<dbReference type="GO" id="GO:0008308">
    <property type="term" value="F:voltage-gated monoatomic anion channel activity"/>
    <property type="evidence" value="ECO:0007669"/>
    <property type="project" value="InterPro"/>
</dbReference>
<evidence type="ECO:0000313" key="15">
    <source>
        <dbReference type="RefSeq" id="XP_010940243.1"/>
    </source>
</evidence>
<comment type="function">
    <text evidence="13">Voltage-dependent rectifying anion channel that facilitates the translocation between chloroplast and cytoplasm of phosphorylated carbohydrates such as triosephosphate, 3-phosphoglycerate and inorganic phosphate (Pi) depending of ATP to triosephosphate ratio in the plastidial intermembrane space; in high triosephosphate/ATP conditions (e.g. photosynthesis), export of triosphosphate from chloroplast (outward rectifying channels), but in high ATP/triosephosphate conditions (e.g. dark phase), import of phosphosolutes (inward rectifying channels).</text>
</comment>
<sequence>METSLRLGGDSKALRIHAKEKFPINSQVHLQAHGEIDTRAADPSYLALIIRNFYPELSASMGLGVQLNKREKLSYTIRGKKAFPVSYDGLIGINLKGTYDVDKDLRKVKQRGAVELAWNILNFQKDQDVRIKLGYEVFGKMPYVQIRENAWTLNADLSGKWSVRFDM</sequence>
<keyword evidence="8" id="KW-0812">Transmembrane</keyword>
<proteinExistence type="inferred from homology"/>
<dbReference type="GO" id="GO:0015288">
    <property type="term" value="F:porin activity"/>
    <property type="evidence" value="ECO:0007669"/>
    <property type="project" value="UniProtKB-KW"/>
</dbReference>
<keyword evidence="14" id="KW-1185">Reference proteome</keyword>
<keyword evidence="5" id="KW-1134">Transmembrane beta strand</keyword>
<organism evidence="14 15">
    <name type="scientific">Elaeis guineensis var. tenera</name>
    <name type="common">Oil palm</name>
    <dbReference type="NCBI Taxonomy" id="51953"/>
    <lineage>
        <taxon>Eukaryota</taxon>
        <taxon>Viridiplantae</taxon>
        <taxon>Streptophyta</taxon>
        <taxon>Embryophyta</taxon>
        <taxon>Tracheophyta</taxon>
        <taxon>Spermatophyta</taxon>
        <taxon>Magnoliopsida</taxon>
        <taxon>Liliopsida</taxon>
        <taxon>Arecaceae</taxon>
        <taxon>Arecoideae</taxon>
        <taxon>Cocoseae</taxon>
        <taxon>Elaeidinae</taxon>
        <taxon>Elaeis</taxon>
    </lineage>
</organism>
<evidence type="ECO:0000256" key="9">
    <source>
        <dbReference type="ARBA" id="ARBA00022805"/>
    </source>
</evidence>
<evidence type="ECO:0000256" key="11">
    <source>
        <dbReference type="ARBA" id="ARBA00023114"/>
    </source>
</evidence>
<name>A0A6I9SB22_ELAGV</name>
<keyword evidence="7" id="KW-0934">Plastid</keyword>
<comment type="similarity">
    <text evidence="3">Belongs to the plastid outer envelope porin OEP21 (TC 1.B.29) family.</text>
</comment>
<keyword evidence="6" id="KW-0150">Chloroplast</keyword>
<reference evidence="15" key="1">
    <citation type="submission" date="2025-08" db="UniProtKB">
        <authorList>
            <consortium name="RefSeq"/>
        </authorList>
    </citation>
    <scope>IDENTIFICATION</scope>
</reference>
<evidence type="ECO:0000256" key="1">
    <source>
        <dbReference type="ARBA" id="ARBA00004396"/>
    </source>
</evidence>
<comment type="subcellular location">
    <subcellularLocation>
        <location evidence="1">Plastid</location>
        <location evidence="1">Chloroplast outer membrane</location>
        <topology evidence="1">Multi-pass membrane protein</topology>
    </subcellularLocation>
    <subcellularLocation>
        <location evidence="2">Plastid</location>
        <location evidence="2">Etioplast membrane</location>
        <topology evidence="2">Multi-pass membrane protein</topology>
    </subcellularLocation>
</comment>
<evidence type="ECO:0000256" key="3">
    <source>
        <dbReference type="ARBA" id="ARBA00009945"/>
    </source>
</evidence>
<keyword evidence="4" id="KW-0813">Transport</keyword>
<evidence type="ECO:0000256" key="2">
    <source>
        <dbReference type="ARBA" id="ARBA00004441"/>
    </source>
</evidence>
<dbReference type="GO" id="GO:0009707">
    <property type="term" value="C:chloroplast outer membrane"/>
    <property type="evidence" value="ECO:0007669"/>
    <property type="project" value="UniProtKB-SubCell"/>
</dbReference>
<keyword evidence="9" id="KW-1002">Plastid outer membrane</keyword>
<dbReference type="GO" id="GO:0046930">
    <property type="term" value="C:pore complex"/>
    <property type="evidence" value="ECO:0007669"/>
    <property type="project" value="UniProtKB-KW"/>
</dbReference>
<evidence type="ECO:0000256" key="8">
    <source>
        <dbReference type="ARBA" id="ARBA00022692"/>
    </source>
</evidence>
<dbReference type="InterPro" id="IPR034575">
    <property type="entry name" value="OEP21"/>
</dbReference>
<dbReference type="RefSeq" id="XP_010940243.1">
    <property type="nucleotide sequence ID" value="XM_010941941.2"/>
</dbReference>
<dbReference type="InParanoid" id="A0A6I9SB22"/>
<accession>A0A6I9SB22</accession>